<accession>A0ACB9JP53</accession>
<dbReference type="EMBL" id="CM042020">
    <property type="protein sequence ID" value="KAI3821803.1"/>
    <property type="molecule type" value="Genomic_DNA"/>
</dbReference>
<keyword evidence="2" id="KW-1185">Reference proteome</keyword>
<evidence type="ECO:0000313" key="2">
    <source>
        <dbReference type="Proteomes" id="UP001056120"/>
    </source>
</evidence>
<evidence type="ECO:0000313" key="1">
    <source>
        <dbReference type="EMBL" id="KAI3821803.1"/>
    </source>
</evidence>
<sequence>MGINLVQAKSRLPFSPGSPFSPDSLSQSNPPTAQSWQHMESCPSLVLATIPEPRQAGESRLGPATEHTSSGWSLNKEQGLNIDTNRRAAARSRHSSPSPFRPSHIPISRNQDPDEVRKSKVRNLTETEEEGMPSPDAYKGSHSSTHFLQTRQILSDIEKMTIKINWLIPLLALMLIIGTIEAGTNHPLRVRKTKSVTPETKSTIERHPMNTNRFDKVSGTDSHHQYNFGTPNHLWGVKATKNIEPEAKSTIENHPIHTEENDSDIEINSHHSYHTACRPGSKCRN</sequence>
<protein>
    <submittedName>
        <fullName evidence="1">Uncharacterized protein</fullName>
    </submittedName>
</protein>
<name>A0ACB9JP53_9ASTR</name>
<reference evidence="2" key="1">
    <citation type="journal article" date="2022" name="Mol. Ecol. Resour.">
        <title>The genomes of chicory, endive, great burdock and yacon provide insights into Asteraceae palaeo-polyploidization history and plant inulin production.</title>
        <authorList>
            <person name="Fan W."/>
            <person name="Wang S."/>
            <person name="Wang H."/>
            <person name="Wang A."/>
            <person name="Jiang F."/>
            <person name="Liu H."/>
            <person name="Zhao H."/>
            <person name="Xu D."/>
            <person name="Zhang Y."/>
        </authorList>
    </citation>
    <scope>NUCLEOTIDE SEQUENCE [LARGE SCALE GENOMIC DNA]</scope>
    <source>
        <strain evidence="2">cv. Yunnan</strain>
    </source>
</reference>
<comment type="caution">
    <text evidence="1">The sequence shown here is derived from an EMBL/GenBank/DDBJ whole genome shotgun (WGS) entry which is preliminary data.</text>
</comment>
<proteinExistence type="predicted"/>
<reference evidence="1 2" key="2">
    <citation type="journal article" date="2022" name="Mol. Ecol. Resour.">
        <title>The genomes of chicory, endive, great burdock and yacon provide insights into Asteraceae paleo-polyploidization history and plant inulin production.</title>
        <authorList>
            <person name="Fan W."/>
            <person name="Wang S."/>
            <person name="Wang H."/>
            <person name="Wang A."/>
            <person name="Jiang F."/>
            <person name="Liu H."/>
            <person name="Zhao H."/>
            <person name="Xu D."/>
            <person name="Zhang Y."/>
        </authorList>
    </citation>
    <scope>NUCLEOTIDE SEQUENCE [LARGE SCALE GENOMIC DNA]</scope>
    <source>
        <strain evidence="2">cv. Yunnan</strain>
        <tissue evidence="1">Leaves</tissue>
    </source>
</reference>
<organism evidence="1 2">
    <name type="scientific">Smallanthus sonchifolius</name>
    <dbReference type="NCBI Taxonomy" id="185202"/>
    <lineage>
        <taxon>Eukaryota</taxon>
        <taxon>Viridiplantae</taxon>
        <taxon>Streptophyta</taxon>
        <taxon>Embryophyta</taxon>
        <taxon>Tracheophyta</taxon>
        <taxon>Spermatophyta</taxon>
        <taxon>Magnoliopsida</taxon>
        <taxon>eudicotyledons</taxon>
        <taxon>Gunneridae</taxon>
        <taxon>Pentapetalae</taxon>
        <taxon>asterids</taxon>
        <taxon>campanulids</taxon>
        <taxon>Asterales</taxon>
        <taxon>Asteraceae</taxon>
        <taxon>Asteroideae</taxon>
        <taxon>Heliantheae alliance</taxon>
        <taxon>Millerieae</taxon>
        <taxon>Smallanthus</taxon>
    </lineage>
</organism>
<dbReference type="Proteomes" id="UP001056120">
    <property type="component" value="Linkage Group LG03"/>
</dbReference>
<gene>
    <name evidence="1" type="ORF">L1987_09376</name>
</gene>